<evidence type="ECO:0000313" key="2">
    <source>
        <dbReference type="EMBL" id="QIS07922.1"/>
    </source>
</evidence>
<dbReference type="InterPro" id="IPR014833">
    <property type="entry name" value="TnsA_N"/>
</dbReference>
<organism evidence="2 3">
    <name type="scientific">Nocardia brasiliensis</name>
    <dbReference type="NCBI Taxonomy" id="37326"/>
    <lineage>
        <taxon>Bacteria</taxon>
        <taxon>Bacillati</taxon>
        <taxon>Actinomycetota</taxon>
        <taxon>Actinomycetes</taxon>
        <taxon>Mycobacteriales</taxon>
        <taxon>Nocardiaceae</taxon>
        <taxon>Nocardia</taxon>
    </lineage>
</organism>
<dbReference type="EMBL" id="CP046171">
    <property type="protein sequence ID" value="QIS07922.1"/>
    <property type="molecule type" value="Genomic_DNA"/>
</dbReference>
<dbReference type="GO" id="GO:0004519">
    <property type="term" value="F:endonuclease activity"/>
    <property type="evidence" value="ECO:0007669"/>
    <property type="project" value="UniProtKB-KW"/>
</dbReference>
<evidence type="ECO:0000259" key="1">
    <source>
        <dbReference type="Pfam" id="PF08722"/>
    </source>
</evidence>
<evidence type="ECO:0000313" key="3">
    <source>
        <dbReference type="Proteomes" id="UP000501705"/>
    </source>
</evidence>
<dbReference type="NCBIfam" id="NF033179">
    <property type="entry name" value="TnsA_like_Actin"/>
    <property type="match status" value="1"/>
</dbReference>
<proteinExistence type="predicted"/>
<dbReference type="AlphaFoldDB" id="A0A6G9Y3Z2"/>
<keyword evidence="2" id="KW-0540">Nuclease</keyword>
<keyword evidence="2" id="KW-0378">Hydrolase</keyword>
<dbReference type="InterPro" id="IPR048000">
    <property type="entry name" value="TnsA-like"/>
</dbReference>
<feature type="domain" description="TnsA endonuclease N-terminal" evidence="1">
    <location>
        <begin position="50"/>
        <end position="124"/>
    </location>
</feature>
<gene>
    <name evidence="2" type="ORF">F5X71_35680</name>
</gene>
<dbReference type="Pfam" id="PF08722">
    <property type="entry name" value="Tn7_TnsA-like_N"/>
    <property type="match status" value="1"/>
</dbReference>
<reference evidence="2 3" key="1">
    <citation type="journal article" date="2019" name="ACS Chem. Biol.">
        <title>Identification and Mobilization of a Cryptic Antibiotic Biosynthesis Gene Locus from a Human-Pathogenic Nocardia Isolate.</title>
        <authorList>
            <person name="Herisse M."/>
            <person name="Ishida K."/>
            <person name="Porter J.L."/>
            <person name="Howden B."/>
            <person name="Hertweck C."/>
            <person name="Stinear T.P."/>
            <person name="Pidot S.J."/>
        </authorList>
    </citation>
    <scope>NUCLEOTIDE SEQUENCE [LARGE SCALE GENOMIC DNA]</scope>
    <source>
        <strain evidence="2 3">AUSMDU00024985</strain>
    </source>
</reference>
<keyword evidence="2" id="KW-0255">Endonuclease</keyword>
<sequence>MSAASPWRTFRWHHGQKHYSGTYWSATQRGHVIYESRLELARLLFADFDRSVRRVVAQPFLLRVEIGGKLRRHIPDFLLLTDSGPLVVDVKPADRLQNPKVAFTFEWTEEVLTARGWRYEVFSEPDAVELENVRFLAGYRRDWLFDPDILRGLRSLVTTPVTIGDVLSSTTEVPVSTARAALMHLLWRQEFVVNMSSRLRSTSLLWVA</sequence>
<name>A0A6G9Y3Z2_NOCBR</name>
<accession>A0A6G9Y3Z2</accession>
<protein>
    <submittedName>
        <fullName evidence="2">TnsA-like heteromeric transposase endonuclease subunit</fullName>
    </submittedName>
</protein>
<dbReference type="Proteomes" id="UP000501705">
    <property type="component" value="Chromosome"/>
</dbReference>